<gene>
    <name evidence="1" type="ORF">MTP16_25190</name>
</gene>
<name>A0ABY4BG07_9BACT</name>
<keyword evidence="2" id="KW-1185">Reference proteome</keyword>
<reference evidence="1 2" key="1">
    <citation type="submission" date="2022-03" db="EMBL/GenBank/DDBJ databases">
        <title>Hymenobactersp. isolated from the air.</title>
        <authorList>
            <person name="Won M."/>
            <person name="Kwon S.-W."/>
        </authorList>
    </citation>
    <scope>NUCLEOTIDE SEQUENCE [LARGE SCALE GENOMIC DNA]</scope>
    <source>
        <strain evidence="1 2">KACC 22596</strain>
        <plasmid evidence="1 2">unnamed3</plasmid>
    </source>
</reference>
<accession>A0ABY4BG07</accession>
<evidence type="ECO:0008006" key="3">
    <source>
        <dbReference type="Google" id="ProtNLM"/>
    </source>
</evidence>
<dbReference type="RefSeq" id="WP_243520776.1">
    <property type="nucleotide sequence ID" value="NZ_CP094537.1"/>
</dbReference>
<dbReference type="EMBL" id="CP094537">
    <property type="protein sequence ID" value="UOE36676.1"/>
    <property type="molecule type" value="Genomic_DNA"/>
</dbReference>
<evidence type="ECO:0000313" key="2">
    <source>
        <dbReference type="Proteomes" id="UP000831390"/>
    </source>
</evidence>
<protein>
    <recommendedName>
        <fullName evidence="3">Restriction endonuclease</fullName>
    </recommendedName>
</protein>
<sequence>MLTLVNDPKQVKKLYAEFRLLLDSKTFFPVPLPDFNIGHRGGTAATDADYSPKLDVWTSPGNLHWNAFGVGKNPSMVVQINFQDYDHKPRRVGAAFALDADNNPVVIHRGHIGGGKIGVGLTLMLNECRSEHVWLREEDDQETECFVVGQLRSKFFSQQLANFVWEVSRVKNLGDISGLSGIAASLLSSDKKGFTNEKSGAAIRTKVGQTEFTHGLVVNELAKRLRIPATNKGWSVRNDRHRDLMLTEGDELRVLFEVKTGVTTQSICTGLGQLLLYSATSTSAGLVLVLPEKLPTDVAEQLRRWNVQILYYSWVDTTPRFRDLSKLLARL</sequence>
<geneLocation type="plasmid" evidence="1 2">
    <name>unnamed3</name>
</geneLocation>
<keyword evidence="1" id="KW-0614">Plasmid</keyword>
<proteinExistence type="predicted"/>
<evidence type="ECO:0000313" key="1">
    <source>
        <dbReference type="EMBL" id="UOE36676.1"/>
    </source>
</evidence>
<organism evidence="1 2">
    <name type="scientific">Hymenobacter monticola</name>
    <dbReference type="NCBI Taxonomy" id="1705399"/>
    <lineage>
        <taxon>Bacteria</taxon>
        <taxon>Pseudomonadati</taxon>
        <taxon>Bacteroidota</taxon>
        <taxon>Cytophagia</taxon>
        <taxon>Cytophagales</taxon>
        <taxon>Hymenobacteraceae</taxon>
        <taxon>Hymenobacter</taxon>
    </lineage>
</organism>
<dbReference type="Proteomes" id="UP000831390">
    <property type="component" value="Plasmid unnamed3"/>
</dbReference>